<evidence type="ECO:0000313" key="4">
    <source>
        <dbReference type="Proteomes" id="UP000176568"/>
    </source>
</evidence>
<dbReference type="AlphaFoldDB" id="A0A1F4Y4A4"/>
<proteinExistence type="predicted"/>
<dbReference type="Gene3D" id="1.10.287.950">
    <property type="entry name" value="Methyl-accepting chemotaxis protein"/>
    <property type="match status" value="1"/>
</dbReference>
<evidence type="ECO:0000313" key="3">
    <source>
        <dbReference type="EMBL" id="OGC88779.1"/>
    </source>
</evidence>
<dbReference type="STRING" id="1797247.A2419_03445"/>
<evidence type="ECO:0008006" key="5">
    <source>
        <dbReference type="Google" id="ProtNLM"/>
    </source>
</evidence>
<accession>A0A1F4Y4A4</accession>
<keyword evidence="2" id="KW-0472">Membrane</keyword>
<feature type="coiled-coil region" evidence="1">
    <location>
        <begin position="73"/>
        <end position="128"/>
    </location>
</feature>
<sequence length="150" mass="17258">MAKKPKEKLEEFAFMVTRSVGSIGSIIVHSVLFLSAFTSVWLGLVPFESMLLFLTTIVSLEAIYLSIFIQMTINYQAEDIDEIQEDIDEIQEDVDEIQEDVDEIQEDVDEIQEDVEEMTEEEKEGKQDKTLEEIQKDLHKLIGDIGKLQK</sequence>
<reference evidence="3 4" key="1">
    <citation type="journal article" date="2016" name="Nat. Commun.">
        <title>Thousands of microbial genomes shed light on interconnected biogeochemical processes in an aquifer system.</title>
        <authorList>
            <person name="Anantharaman K."/>
            <person name="Brown C.T."/>
            <person name="Hug L.A."/>
            <person name="Sharon I."/>
            <person name="Castelle C.J."/>
            <person name="Probst A.J."/>
            <person name="Thomas B.C."/>
            <person name="Singh A."/>
            <person name="Wilkins M.J."/>
            <person name="Karaoz U."/>
            <person name="Brodie E.L."/>
            <person name="Williams K.H."/>
            <person name="Hubbard S.S."/>
            <person name="Banfield J.F."/>
        </authorList>
    </citation>
    <scope>NUCLEOTIDE SEQUENCE [LARGE SCALE GENOMIC DNA]</scope>
</reference>
<gene>
    <name evidence="3" type="ORF">A2419_03445</name>
</gene>
<name>A0A1F4Y4A4_9BACT</name>
<feature type="transmembrane region" description="Helical" evidence="2">
    <location>
        <begin position="50"/>
        <end position="69"/>
    </location>
</feature>
<dbReference type="Proteomes" id="UP000176568">
    <property type="component" value="Unassembled WGS sequence"/>
</dbReference>
<evidence type="ECO:0000256" key="1">
    <source>
        <dbReference type="SAM" id="Coils"/>
    </source>
</evidence>
<feature type="transmembrane region" description="Helical" evidence="2">
    <location>
        <begin position="20"/>
        <end position="44"/>
    </location>
</feature>
<dbReference type="EMBL" id="MEXB01000004">
    <property type="protein sequence ID" value="OGC88779.1"/>
    <property type="molecule type" value="Genomic_DNA"/>
</dbReference>
<keyword evidence="2" id="KW-1133">Transmembrane helix</keyword>
<keyword evidence="1" id="KW-0175">Coiled coil</keyword>
<comment type="caution">
    <text evidence="3">The sequence shown here is derived from an EMBL/GenBank/DDBJ whole genome shotgun (WGS) entry which is preliminary data.</text>
</comment>
<protein>
    <recommendedName>
        <fullName evidence="5">DUF1003 domain-containing protein</fullName>
    </recommendedName>
</protein>
<organism evidence="3 4">
    <name type="scientific">Candidatus Adlerbacteria bacterium RIFOXYC1_FULL_48_26</name>
    <dbReference type="NCBI Taxonomy" id="1797247"/>
    <lineage>
        <taxon>Bacteria</taxon>
        <taxon>Candidatus Adleribacteriota</taxon>
    </lineage>
</organism>
<evidence type="ECO:0000256" key="2">
    <source>
        <dbReference type="SAM" id="Phobius"/>
    </source>
</evidence>
<keyword evidence="2" id="KW-0812">Transmembrane</keyword>